<proteinExistence type="predicted"/>
<evidence type="ECO:0000313" key="3">
    <source>
        <dbReference type="Proteomes" id="UP000250369"/>
    </source>
</evidence>
<name>A0A329MJT2_9BACL</name>
<accession>A0A329MJT2</accession>
<dbReference type="EMBL" id="QMFB01000009">
    <property type="protein sequence ID" value="RAV20109.1"/>
    <property type="molecule type" value="Genomic_DNA"/>
</dbReference>
<protein>
    <submittedName>
        <fullName evidence="2">Uncharacterized protein</fullName>
    </submittedName>
</protein>
<feature type="region of interest" description="Disordered" evidence="1">
    <location>
        <begin position="624"/>
        <end position="651"/>
    </location>
</feature>
<dbReference type="RefSeq" id="WP_113032006.1">
    <property type="nucleotide sequence ID" value="NZ_QMFB01000009.1"/>
</dbReference>
<sequence>MNAQESGLPRIEAGERMVPPAWALQEQWLLQTLNQAAKEFVERYTQPDGSLIWQKEWPGMDGSDDPYEGFMNLALLYVLGGSRELHDASRKIWEAITWQWTEYGQIHREFDAYYDWMHHGEGYLFLYFLGLAGPATLKDRQRSVRFARMYTGDDPDAPNYDKTLRLIRSPLNGSKGPRFQATAEDWSTHRGILDHYPAPYEDIPGVDYSKGKCRWSDDDVYRRLIAMMNERMNRGDVPLNLNASGLVAHAYMHTGDEAFREWVTDYLAAWEERTGRNGGIIPDNVGLSGEIGEYNDGKWWGGYYGWRWPHGFMTIIEPLTNACMNAVLLTGDMSRLALARSQLDANWALRRDENGRALVPNKHGDNGWSDWRKPLPKYPIYLWTMSMAEEDLQRIERIPKDHDWNEIIVPVVSGRDSRTGRETKHYIGNTEPWFQYIRGCNPDYPEAVLSANMELVGRQLERMRSEQGDPRGWSSGFHDGNYSSIHIWQEMCPLYFESLVQLTLGGPMHISHGGLQHARVRYFDASERRPGLPQGVSALVEALAPDSVTLQLCNTSLFDAREVVIQAGTFGEHRFIGAQRLDAGGLPQGPYAEVQGKWLAVGLKPGAGIRLKLGMERYANSPSYDMPWPNPYSGNPLLSGRSGQEDETPCT</sequence>
<dbReference type="InterPro" id="IPR058347">
    <property type="entry name" value="DUF8034"/>
</dbReference>
<organism evidence="2 3">
    <name type="scientific">Paenibacillus contaminans</name>
    <dbReference type="NCBI Taxonomy" id="450362"/>
    <lineage>
        <taxon>Bacteria</taxon>
        <taxon>Bacillati</taxon>
        <taxon>Bacillota</taxon>
        <taxon>Bacilli</taxon>
        <taxon>Bacillales</taxon>
        <taxon>Paenibacillaceae</taxon>
        <taxon>Paenibacillus</taxon>
    </lineage>
</organism>
<evidence type="ECO:0000313" key="2">
    <source>
        <dbReference type="EMBL" id="RAV20109.1"/>
    </source>
</evidence>
<dbReference type="Pfam" id="PF26099">
    <property type="entry name" value="DUF8034"/>
    <property type="match status" value="2"/>
</dbReference>
<dbReference type="OrthoDB" id="7936138at2"/>
<dbReference type="AlphaFoldDB" id="A0A329MJT2"/>
<comment type="caution">
    <text evidence="2">The sequence shown here is derived from an EMBL/GenBank/DDBJ whole genome shotgun (WGS) entry which is preliminary data.</text>
</comment>
<keyword evidence="3" id="KW-1185">Reference proteome</keyword>
<dbReference type="Proteomes" id="UP000250369">
    <property type="component" value="Unassembled WGS sequence"/>
</dbReference>
<evidence type="ECO:0000256" key="1">
    <source>
        <dbReference type="SAM" id="MobiDB-lite"/>
    </source>
</evidence>
<reference evidence="2 3" key="1">
    <citation type="journal article" date="2009" name="Int. J. Syst. Evol. Microbiol.">
        <title>Paenibacillus contaminans sp. nov., isolated from a contaminated laboratory plate.</title>
        <authorList>
            <person name="Chou J.H."/>
            <person name="Lee J.H."/>
            <person name="Lin M.C."/>
            <person name="Chang P.S."/>
            <person name="Arun A.B."/>
            <person name="Young C.C."/>
            <person name="Chen W.M."/>
        </authorList>
    </citation>
    <scope>NUCLEOTIDE SEQUENCE [LARGE SCALE GENOMIC DNA]</scope>
    <source>
        <strain evidence="2 3">CKOBP-6</strain>
    </source>
</reference>
<gene>
    <name evidence="2" type="ORF">DQG23_16705</name>
</gene>